<proteinExistence type="predicted"/>
<accession>A0A1I1IHB0</accession>
<reference evidence="2" key="1">
    <citation type="submission" date="2016-10" db="EMBL/GenBank/DDBJ databases">
        <authorList>
            <person name="Varghese N."/>
            <person name="Submissions S."/>
        </authorList>
    </citation>
    <scope>NUCLEOTIDE SEQUENCE [LARGE SCALE GENOMIC DNA]</scope>
    <source>
        <strain evidence="2">DSM 22900</strain>
    </source>
</reference>
<name>A0A1I1IHB0_9SPHI</name>
<dbReference type="AlphaFoldDB" id="A0A1I1IHB0"/>
<dbReference type="EMBL" id="FOLL01000009">
    <property type="protein sequence ID" value="SFC35666.1"/>
    <property type="molecule type" value="Genomic_DNA"/>
</dbReference>
<keyword evidence="2" id="KW-1185">Reference proteome</keyword>
<sequence length="108" mass="11885">MISNPTASAAKVLPTNTALSAGQSDLQCVPIFCHRPARNTQFDTFESFNACPIRVVLGARHIDSPKHFARYAKKSAADLFSLQQRLTMNGRGIPPDSLIHILHNRVCL</sequence>
<evidence type="ECO:0000313" key="1">
    <source>
        <dbReference type="EMBL" id="SFC35666.1"/>
    </source>
</evidence>
<evidence type="ECO:0000313" key="2">
    <source>
        <dbReference type="Proteomes" id="UP000199577"/>
    </source>
</evidence>
<organism evidence="1 2">
    <name type="scientific">Parapedobacter composti</name>
    <dbReference type="NCBI Taxonomy" id="623281"/>
    <lineage>
        <taxon>Bacteria</taxon>
        <taxon>Pseudomonadati</taxon>
        <taxon>Bacteroidota</taxon>
        <taxon>Sphingobacteriia</taxon>
        <taxon>Sphingobacteriales</taxon>
        <taxon>Sphingobacteriaceae</taxon>
        <taxon>Parapedobacter</taxon>
    </lineage>
</organism>
<dbReference type="STRING" id="623281.SAMN05421747_10970"/>
<gene>
    <name evidence="1" type="ORF">SAMN05421747_10970</name>
</gene>
<protein>
    <submittedName>
        <fullName evidence="1">Uncharacterized protein</fullName>
    </submittedName>
</protein>
<dbReference type="Proteomes" id="UP000199577">
    <property type="component" value="Unassembled WGS sequence"/>
</dbReference>